<evidence type="ECO:0000313" key="1">
    <source>
        <dbReference type="EMBL" id="GAI90514.1"/>
    </source>
</evidence>
<feature type="non-terminal residue" evidence="1">
    <location>
        <position position="1"/>
    </location>
</feature>
<accession>X1UDW5</accession>
<protein>
    <submittedName>
        <fullName evidence="1">Uncharacterized protein</fullName>
    </submittedName>
</protein>
<organism evidence="1">
    <name type="scientific">marine sediment metagenome</name>
    <dbReference type="NCBI Taxonomy" id="412755"/>
    <lineage>
        <taxon>unclassified sequences</taxon>
        <taxon>metagenomes</taxon>
        <taxon>ecological metagenomes</taxon>
    </lineage>
</organism>
<name>X1UDW5_9ZZZZ</name>
<proteinExistence type="predicted"/>
<gene>
    <name evidence="1" type="ORF">S12H4_34387</name>
</gene>
<dbReference type="AlphaFoldDB" id="X1UDW5"/>
<dbReference type="EMBL" id="BARW01020343">
    <property type="protein sequence ID" value="GAI90514.1"/>
    <property type="molecule type" value="Genomic_DNA"/>
</dbReference>
<comment type="caution">
    <text evidence="1">The sequence shown here is derived from an EMBL/GenBank/DDBJ whole genome shotgun (WGS) entry which is preliminary data.</text>
</comment>
<sequence>ARKTRQVETRMVSEYLLKNYSKFQYIMKVPLGSIDEKLIEVSNT</sequence>
<reference evidence="1" key="1">
    <citation type="journal article" date="2014" name="Front. Microbiol.">
        <title>High frequency of phylogenetically diverse reductive dehalogenase-homologous genes in deep subseafloor sedimentary metagenomes.</title>
        <authorList>
            <person name="Kawai M."/>
            <person name="Futagami T."/>
            <person name="Toyoda A."/>
            <person name="Takaki Y."/>
            <person name="Nishi S."/>
            <person name="Hori S."/>
            <person name="Arai W."/>
            <person name="Tsubouchi T."/>
            <person name="Morono Y."/>
            <person name="Uchiyama I."/>
            <person name="Ito T."/>
            <person name="Fujiyama A."/>
            <person name="Inagaki F."/>
            <person name="Takami H."/>
        </authorList>
    </citation>
    <scope>NUCLEOTIDE SEQUENCE</scope>
    <source>
        <strain evidence="1">Expedition CK06-06</strain>
    </source>
</reference>